<feature type="domain" description="Alcohol dehydrogenase-like N-terminal" evidence="3">
    <location>
        <begin position="18"/>
        <end position="123"/>
    </location>
</feature>
<dbReference type="InterPro" id="IPR036291">
    <property type="entry name" value="NAD(P)-bd_dom_sf"/>
</dbReference>
<dbReference type="AlphaFoldDB" id="A0A239MH43"/>
<evidence type="ECO:0000313" key="4">
    <source>
        <dbReference type="EMBL" id="SNT41099.1"/>
    </source>
</evidence>
<evidence type="ECO:0000256" key="1">
    <source>
        <dbReference type="ARBA" id="ARBA00001947"/>
    </source>
</evidence>
<dbReference type="OrthoDB" id="241504at2"/>
<dbReference type="InterPro" id="IPR013154">
    <property type="entry name" value="ADH-like_N"/>
</dbReference>
<dbReference type="Gene3D" id="3.90.180.10">
    <property type="entry name" value="Medium-chain alcohol dehydrogenases, catalytic domain"/>
    <property type="match status" value="1"/>
</dbReference>
<dbReference type="GO" id="GO:0016491">
    <property type="term" value="F:oxidoreductase activity"/>
    <property type="evidence" value="ECO:0007669"/>
    <property type="project" value="UniProtKB-KW"/>
</dbReference>
<name>A0A239MH43_9ACTN</name>
<dbReference type="SUPFAM" id="SSF50129">
    <property type="entry name" value="GroES-like"/>
    <property type="match status" value="1"/>
</dbReference>
<dbReference type="PANTHER" id="PTHR43401">
    <property type="entry name" value="L-THREONINE 3-DEHYDROGENASE"/>
    <property type="match status" value="1"/>
</dbReference>
<evidence type="ECO:0000256" key="2">
    <source>
        <dbReference type="ARBA" id="ARBA00023002"/>
    </source>
</evidence>
<evidence type="ECO:0000259" key="3">
    <source>
        <dbReference type="Pfam" id="PF08240"/>
    </source>
</evidence>
<evidence type="ECO:0000313" key="5">
    <source>
        <dbReference type="Proteomes" id="UP000198362"/>
    </source>
</evidence>
<sequence>MTAPYEVVVRSAPDPPRGPDQVLVAVGACGLCTWEQRVFRGVRPEYPLLGGHEVGAVVVAAPADCGVVAGDIVAVSLLPRCGRCRYCLAGRSNLCAYAAAPHSDGPGGLSELLVVEPRDVYPVGGSCAEAALVEPLACVVHTVRRTGCQPGDVLVVFGAGFTGLLHLAYGRALGLRTAVVAAERAEVPGADLTVGSTEPAAIVSALRDAFDVPGADAAVVTRGGSAAVRGATEVVRLGGVAILFQSVYDREPISLDPARLRSREIMVGGAVSHTERDFEAAAAIVRDGGIDLAPLIDRTFPLVAVHEAFEHAVANPGRRTLVVPNHGR</sequence>
<dbReference type="RefSeq" id="WP_144022611.1">
    <property type="nucleotide sequence ID" value="NZ_FZPH01000005.1"/>
</dbReference>
<dbReference type="PANTHER" id="PTHR43401:SF2">
    <property type="entry name" value="L-THREONINE 3-DEHYDROGENASE"/>
    <property type="match status" value="1"/>
</dbReference>
<dbReference type="InterPro" id="IPR011032">
    <property type="entry name" value="GroES-like_sf"/>
</dbReference>
<accession>A0A239MH43</accession>
<dbReference type="SUPFAM" id="SSF51735">
    <property type="entry name" value="NAD(P)-binding Rossmann-fold domains"/>
    <property type="match status" value="1"/>
</dbReference>
<reference evidence="4 5" key="1">
    <citation type="submission" date="2017-06" db="EMBL/GenBank/DDBJ databases">
        <authorList>
            <person name="Kim H.J."/>
            <person name="Triplett B.A."/>
        </authorList>
    </citation>
    <scope>NUCLEOTIDE SEQUENCE [LARGE SCALE GENOMIC DNA]</scope>
    <source>
        <strain evidence="4 5">CGMCC 4.5593</strain>
    </source>
</reference>
<dbReference type="Gene3D" id="3.40.50.720">
    <property type="entry name" value="NAD(P)-binding Rossmann-like Domain"/>
    <property type="match status" value="1"/>
</dbReference>
<dbReference type="Pfam" id="PF08240">
    <property type="entry name" value="ADH_N"/>
    <property type="match status" value="1"/>
</dbReference>
<keyword evidence="5" id="KW-1185">Reference proteome</keyword>
<proteinExistence type="predicted"/>
<dbReference type="InterPro" id="IPR050129">
    <property type="entry name" value="Zn_alcohol_dh"/>
</dbReference>
<dbReference type="EMBL" id="FZPH01000005">
    <property type="protein sequence ID" value="SNT41099.1"/>
    <property type="molecule type" value="Genomic_DNA"/>
</dbReference>
<keyword evidence="2" id="KW-0560">Oxidoreductase</keyword>
<protein>
    <submittedName>
        <fullName evidence="4">Threonine dehydrogenase</fullName>
    </submittedName>
</protein>
<dbReference type="Proteomes" id="UP000198362">
    <property type="component" value="Unassembled WGS sequence"/>
</dbReference>
<comment type="cofactor">
    <cofactor evidence="1">
        <name>Zn(2+)</name>
        <dbReference type="ChEBI" id="CHEBI:29105"/>
    </cofactor>
</comment>
<gene>
    <name evidence="4" type="ORF">SAMN05421812_105394</name>
</gene>
<organism evidence="4 5">
    <name type="scientific">Asanoa hainanensis</name>
    <dbReference type="NCBI Taxonomy" id="560556"/>
    <lineage>
        <taxon>Bacteria</taxon>
        <taxon>Bacillati</taxon>
        <taxon>Actinomycetota</taxon>
        <taxon>Actinomycetes</taxon>
        <taxon>Micromonosporales</taxon>
        <taxon>Micromonosporaceae</taxon>
        <taxon>Asanoa</taxon>
    </lineage>
</organism>